<dbReference type="Proteomes" id="UP000694680">
    <property type="component" value="Chromosome 10"/>
</dbReference>
<feature type="region of interest" description="Disordered" evidence="1">
    <location>
        <begin position="42"/>
        <end position="63"/>
    </location>
</feature>
<name>A0A8C5HJ29_GOUWI</name>
<dbReference type="PANTHER" id="PTHR45913">
    <property type="entry name" value="EPM2A-INTERACTING PROTEIN 1"/>
    <property type="match status" value="1"/>
</dbReference>
<dbReference type="Ensembl" id="ENSGWIT00000050127.1">
    <property type="protein sequence ID" value="ENSGWIP00000046310.1"/>
    <property type="gene ID" value="ENSGWIG00000022883.1"/>
</dbReference>
<dbReference type="PANTHER" id="PTHR45913:SF19">
    <property type="entry name" value="LOW QUALITY PROTEIN: ZINC FINGER BED DOMAIN-CONTAINING PROTEIN 5-LIKE"/>
    <property type="match status" value="1"/>
</dbReference>
<dbReference type="SUPFAM" id="SSF53098">
    <property type="entry name" value="Ribonuclease H-like"/>
    <property type="match status" value="1"/>
</dbReference>
<protein>
    <recommendedName>
        <fullName evidence="4">DUF4371 domain-containing protein</fullName>
    </recommendedName>
</protein>
<evidence type="ECO:0000313" key="3">
    <source>
        <dbReference type="Proteomes" id="UP000694680"/>
    </source>
</evidence>
<dbReference type="InterPro" id="IPR012337">
    <property type="entry name" value="RNaseH-like_sf"/>
</dbReference>
<evidence type="ECO:0000256" key="1">
    <source>
        <dbReference type="SAM" id="MobiDB-lite"/>
    </source>
</evidence>
<reference evidence="2" key="3">
    <citation type="submission" date="2025-09" db="UniProtKB">
        <authorList>
            <consortium name="Ensembl"/>
        </authorList>
    </citation>
    <scope>IDENTIFICATION</scope>
</reference>
<reference evidence="2" key="2">
    <citation type="submission" date="2025-08" db="UniProtKB">
        <authorList>
            <consortium name="Ensembl"/>
        </authorList>
    </citation>
    <scope>IDENTIFICATION</scope>
</reference>
<gene>
    <name evidence="2" type="primary">zbed5</name>
</gene>
<organism evidence="2 3">
    <name type="scientific">Gouania willdenowi</name>
    <name type="common">Blunt-snouted clingfish</name>
    <name type="synonym">Lepadogaster willdenowi</name>
    <dbReference type="NCBI Taxonomy" id="441366"/>
    <lineage>
        <taxon>Eukaryota</taxon>
        <taxon>Metazoa</taxon>
        <taxon>Chordata</taxon>
        <taxon>Craniata</taxon>
        <taxon>Vertebrata</taxon>
        <taxon>Euteleostomi</taxon>
        <taxon>Actinopterygii</taxon>
        <taxon>Neopterygii</taxon>
        <taxon>Teleostei</taxon>
        <taxon>Neoteleostei</taxon>
        <taxon>Acanthomorphata</taxon>
        <taxon>Ovalentaria</taxon>
        <taxon>Blenniimorphae</taxon>
        <taxon>Blenniiformes</taxon>
        <taxon>Gobiesocoidei</taxon>
        <taxon>Gobiesocidae</taxon>
        <taxon>Gobiesocinae</taxon>
        <taxon>Gouania</taxon>
    </lineage>
</organism>
<feature type="compositionally biased region" description="Basic and acidic residues" evidence="1">
    <location>
        <begin position="45"/>
        <end position="56"/>
    </location>
</feature>
<evidence type="ECO:0008006" key="4">
    <source>
        <dbReference type="Google" id="ProtNLM"/>
    </source>
</evidence>
<evidence type="ECO:0000313" key="2">
    <source>
        <dbReference type="Ensembl" id="ENSGWIP00000046310.1"/>
    </source>
</evidence>
<sequence>FWHIVFCNVVFHFNLYSSFHDYTVMDRWLLGKKKSTANSIQDYNQDDHQDEQTKEPSKKRRQYSSEYLSLGFTSVGPDDNPRPVCVICTEVLSNEALKPCKLRRHLQTKHGQLLSKPKEFFENKLREYMTRKKAIQATCVTGGEYARAVEASYKVAKLIAQTGKPHTIGEDLILPAAKEMVSVMIDDKAAKKLNVISLSDNTVKRRIDDMAQDVLKQLLARIKSSRFFALQIDESTDITALANLLAFVRYEHNGEIHEEFLFCKPLRSNTTAEAVFEVMNEFMVANEIEWGKCVGLSTDGARAMVGRLSGVVKRVKDVAPLLTPVHCSIHREALATKTMPANLKMVLDEAVKTVNFIKSRPLQSRLFGILCAEMGSKHHQLLLHTEVRWLSRGKVLTRLYELRDEVRVFFVDKTFELSDRFCDFVWLSTLAYLADIFEHLNGLNLSLQGKSVTVFQVQNKIEASIKKFELWDRRVAQNNYESFDSLCDFLRTEEERIPSVVASSISAHLQGLGTQLRSYFPSLNKQHNWIQNPFVSHDQETIAGLACREQDNLVELSCDSSLKLIFAETHLASFWMRIYAEYPELANKALRLLMPFTTTYLCETGFSALVGLKTKYRNRLDVGSDLRLKLTSIQPDIGTLTAAMQHHPSH</sequence>
<dbReference type="AlphaFoldDB" id="A0A8C5HJ29"/>
<proteinExistence type="predicted"/>
<reference evidence="2" key="1">
    <citation type="submission" date="2020-06" db="EMBL/GenBank/DDBJ databases">
        <authorList>
            <consortium name="Wellcome Sanger Institute Data Sharing"/>
        </authorList>
    </citation>
    <scope>NUCLEOTIDE SEQUENCE [LARGE SCALE GENOMIC DNA]</scope>
</reference>
<accession>A0A8C5HJ29</accession>
<keyword evidence="3" id="KW-1185">Reference proteome</keyword>